<dbReference type="EMBL" id="KV878209">
    <property type="protein sequence ID" value="OJJ41508.1"/>
    <property type="molecule type" value="Genomic_DNA"/>
</dbReference>
<evidence type="ECO:0000259" key="1">
    <source>
        <dbReference type="Pfam" id="PF01636"/>
    </source>
</evidence>
<dbReference type="SUPFAM" id="SSF56112">
    <property type="entry name" value="Protein kinase-like (PK-like)"/>
    <property type="match status" value="1"/>
</dbReference>
<evidence type="ECO:0000313" key="2">
    <source>
        <dbReference type="EMBL" id="OJJ41508.1"/>
    </source>
</evidence>
<keyword evidence="3" id="KW-1185">Reference proteome</keyword>
<evidence type="ECO:0000313" key="3">
    <source>
        <dbReference type="Proteomes" id="UP000184383"/>
    </source>
</evidence>
<sequence length="151" mass="16658">MTWDIATADEEWLIDLCHKKGLEGNRVIQLSNQIAVKYDVTAAEAATQEFASNTVDSNIVHIPRVYRFIQAKGLAPKGYLFMEYVPGQNLKVVDLETRKDLVPRIAQIAAHLSQIQGQSPGPVGGGEPHGYLWGDDGANTTRCRGLECIHE</sequence>
<dbReference type="Proteomes" id="UP000184383">
    <property type="component" value="Unassembled WGS sequence"/>
</dbReference>
<dbReference type="Pfam" id="PF01636">
    <property type="entry name" value="APH"/>
    <property type="match status" value="1"/>
</dbReference>
<dbReference type="STRING" id="1073089.A0A1L9S2X5"/>
<proteinExistence type="predicted"/>
<dbReference type="VEuPathDB" id="FungiDB:ASPWEDRAFT_35071"/>
<name>A0A1L9S2X5_ASPWE</name>
<dbReference type="GeneID" id="63749993"/>
<feature type="domain" description="Aminoglycoside phosphotransferase" evidence="1">
    <location>
        <begin position="46"/>
        <end position="134"/>
    </location>
</feature>
<accession>A0A1L9S2X5</accession>
<organism evidence="2 3">
    <name type="scientific">Aspergillus wentii DTO 134E9</name>
    <dbReference type="NCBI Taxonomy" id="1073089"/>
    <lineage>
        <taxon>Eukaryota</taxon>
        <taxon>Fungi</taxon>
        <taxon>Dikarya</taxon>
        <taxon>Ascomycota</taxon>
        <taxon>Pezizomycotina</taxon>
        <taxon>Eurotiomycetes</taxon>
        <taxon>Eurotiomycetidae</taxon>
        <taxon>Eurotiales</taxon>
        <taxon>Aspergillaceae</taxon>
        <taxon>Aspergillus</taxon>
        <taxon>Aspergillus subgen. Cremei</taxon>
    </lineage>
</organism>
<dbReference type="OrthoDB" id="3250044at2759"/>
<dbReference type="RefSeq" id="XP_040695184.1">
    <property type="nucleotide sequence ID" value="XM_040834145.1"/>
</dbReference>
<gene>
    <name evidence="2" type="ORF">ASPWEDRAFT_35071</name>
</gene>
<dbReference type="AlphaFoldDB" id="A0A1L9S2X5"/>
<reference evidence="3" key="1">
    <citation type="journal article" date="2017" name="Genome Biol.">
        <title>Comparative genomics reveals high biological diversity and specific adaptations in the industrially and medically important fungal genus Aspergillus.</title>
        <authorList>
            <person name="de Vries R.P."/>
            <person name="Riley R."/>
            <person name="Wiebenga A."/>
            <person name="Aguilar-Osorio G."/>
            <person name="Amillis S."/>
            <person name="Uchima C.A."/>
            <person name="Anderluh G."/>
            <person name="Asadollahi M."/>
            <person name="Askin M."/>
            <person name="Barry K."/>
            <person name="Battaglia E."/>
            <person name="Bayram O."/>
            <person name="Benocci T."/>
            <person name="Braus-Stromeyer S.A."/>
            <person name="Caldana C."/>
            <person name="Canovas D."/>
            <person name="Cerqueira G.C."/>
            <person name="Chen F."/>
            <person name="Chen W."/>
            <person name="Choi C."/>
            <person name="Clum A."/>
            <person name="Dos Santos R.A."/>
            <person name="Damasio A.R."/>
            <person name="Diallinas G."/>
            <person name="Emri T."/>
            <person name="Fekete E."/>
            <person name="Flipphi M."/>
            <person name="Freyberg S."/>
            <person name="Gallo A."/>
            <person name="Gournas C."/>
            <person name="Habgood R."/>
            <person name="Hainaut M."/>
            <person name="Harispe M.L."/>
            <person name="Henrissat B."/>
            <person name="Hilden K.S."/>
            <person name="Hope R."/>
            <person name="Hossain A."/>
            <person name="Karabika E."/>
            <person name="Karaffa L."/>
            <person name="Karanyi Z."/>
            <person name="Krasevec N."/>
            <person name="Kuo A."/>
            <person name="Kusch H."/>
            <person name="LaButti K."/>
            <person name="Lagendijk E.L."/>
            <person name="Lapidus A."/>
            <person name="Levasseur A."/>
            <person name="Lindquist E."/>
            <person name="Lipzen A."/>
            <person name="Logrieco A.F."/>
            <person name="MacCabe A."/>
            <person name="Maekelae M.R."/>
            <person name="Malavazi I."/>
            <person name="Melin P."/>
            <person name="Meyer V."/>
            <person name="Mielnichuk N."/>
            <person name="Miskei M."/>
            <person name="Molnar A.P."/>
            <person name="Mule G."/>
            <person name="Ngan C.Y."/>
            <person name="Orejas M."/>
            <person name="Orosz E."/>
            <person name="Ouedraogo J.P."/>
            <person name="Overkamp K.M."/>
            <person name="Park H.-S."/>
            <person name="Perrone G."/>
            <person name="Piumi F."/>
            <person name="Punt P.J."/>
            <person name="Ram A.F."/>
            <person name="Ramon A."/>
            <person name="Rauscher S."/>
            <person name="Record E."/>
            <person name="Riano-Pachon D.M."/>
            <person name="Robert V."/>
            <person name="Roehrig J."/>
            <person name="Ruller R."/>
            <person name="Salamov A."/>
            <person name="Salih N.S."/>
            <person name="Samson R.A."/>
            <person name="Sandor E."/>
            <person name="Sanguinetti M."/>
            <person name="Schuetze T."/>
            <person name="Sepcic K."/>
            <person name="Shelest E."/>
            <person name="Sherlock G."/>
            <person name="Sophianopoulou V."/>
            <person name="Squina F.M."/>
            <person name="Sun H."/>
            <person name="Susca A."/>
            <person name="Todd R.B."/>
            <person name="Tsang A."/>
            <person name="Unkles S.E."/>
            <person name="van de Wiele N."/>
            <person name="van Rossen-Uffink D."/>
            <person name="Oliveira J.V."/>
            <person name="Vesth T.C."/>
            <person name="Visser J."/>
            <person name="Yu J.-H."/>
            <person name="Zhou M."/>
            <person name="Andersen M.R."/>
            <person name="Archer D.B."/>
            <person name="Baker S.E."/>
            <person name="Benoit I."/>
            <person name="Brakhage A.A."/>
            <person name="Braus G.H."/>
            <person name="Fischer R."/>
            <person name="Frisvad J.C."/>
            <person name="Goldman G.H."/>
            <person name="Houbraken J."/>
            <person name="Oakley B."/>
            <person name="Pocsi I."/>
            <person name="Scazzocchio C."/>
            <person name="Seiboth B."/>
            <person name="vanKuyk P.A."/>
            <person name="Wortman J."/>
            <person name="Dyer P.S."/>
            <person name="Grigoriev I.V."/>
        </authorList>
    </citation>
    <scope>NUCLEOTIDE SEQUENCE [LARGE SCALE GENOMIC DNA]</scope>
    <source>
        <strain evidence="3">DTO 134E9</strain>
    </source>
</reference>
<protein>
    <recommendedName>
        <fullName evidence="1">Aminoglycoside phosphotransferase domain-containing protein</fullName>
    </recommendedName>
</protein>
<dbReference type="InterPro" id="IPR011009">
    <property type="entry name" value="Kinase-like_dom_sf"/>
</dbReference>
<dbReference type="InterPro" id="IPR002575">
    <property type="entry name" value="Aminoglycoside_PTrfase"/>
</dbReference>